<evidence type="ECO:0000313" key="1">
    <source>
        <dbReference type="EMBL" id="KAG7536977.1"/>
    </source>
</evidence>
<dbReference type="GO" id="GO:0046785">
    <property type="term" value="P:microtubule polymerization"/>
    <property type="evidence" value="ECO:0007669"/>
    <property type="project" value="InterPro"/>
</dbReference>
<gene>
    <name evidence="1" type="ORF">ISN44_As13g009040</name>
</gene>
<dbReference type="PANTHER" id="PTHR12609">
    <property type="entry name" value="MICROTUBULE ASSOCIATED PROTEIN XMAP215"/>
    <property type="match status" value="1"/>
</dbReference>
<dbReference type="GO" id="GO:0007051">
    <property type="term" value="P:spindle organization"/>
    <property type="evidence" value="ECO:0007669"/>
    <property type="project" value="InterPro"/>
</dbReference>
<name>A0A8T1XWN8_ARASU</name>
<reference evidence="1 2" key="1">
    <citation type="submission" date="2020-12" db="EMBL/GenBank/DDBJ databases">
        <title>Concerted genomic and epigenomic changes stabilize Arabidopsis allopolyploids.</title>
        <authorList>
            <person name="Chen Z."/>
        </authorList>
    </citation>
    <scope>NUCLEOTIDE SEQUENCE [LARGE SCALE GENOMIC DNA]</scope>
    <source>
        <strain evidence="1">As9502</strain>
        <tissue evidence="1">Leaf</tissue>
    </source>
</reference>
<keyword evidence="2" id="KW-1185">Reference proteome</keyword>
<organism evidence="1 2">
    <name type="scientific">Arabidopsis suecica</name>
    <name type="common">Swedish thale-cress</name>
    <name type="synonym">Cardaminopsis suecica</name>
    <dbReference type="NCBI Taxonomy" id="45249"/>
    <lineage>
        <taxon>Eukaryota</taxon>
        <taxon>Viridiplantae</taxon>
        <taxon>Streptophyta</taxon>
        <taxon>Embryophyta</taxon>
        <taxon>Tracheophyta</taxon>
        <taxon>Spermatophyta</taxon>
        <taxon>Magnoliopsida</taxon>
        <taxon>eudicotyledons</taxon>
        <taxon>Gunneridae</taxon>
        <taxon>Pentapetalae</taxon>
        <taxon>rosids</taxon>
        <taxon>malvids</taxon>
        <taxon>Brassicales</taxon>
        <taxon>Brassicaceae</taxon>
        <taxon>Camelineae</taxon>
        <taxon>Arabidopsis</taxon>
    </lineage>
</organism>
<dbReference type="GO" id="GO:0061863">
    <property type="term" value="F:microtubule plus end polymerase"/>
    <property type="evidence" value="ECO:0007669"/>
    <property type="project" value="InterPro"/>
</dbReference>
<dbReference type="AlphaFoldDB" id="A0A8T1XWN8"/>
<sequence length="283" mass="31881">MQGIKIEVWNRFSRQVGEPNIFLLLHFQFRKSSLTYLGLRKVLYEMCRTLHYSERVADAKTRASATKCPIVFYEAVEHGRGVCAGSVPKLTLPIDVQGGMFYLNVTCGKKLRYLGVNPISTKLTLLTTIVIFDSVHKMASEVFAYAPYDARVLTTYIMAPKMGLQELDKSELETRKNCADIETRAHATKFPTAFCEAFGPGFVFERVYTNSLYKIMKEHKNPKVLSEDSWKDLGLQSSTAATRNATIKLLGFLKPVSLSELLRRQFQHAFGVIGSCKNKSGRG</sequence>
<protein>
    <submittedName>
        <fullName evidence="1">Uncharacterized protein</fullName>
    </submittedName>
</protein>
<dbReference type="GO" id="GO:0051010">
    <property type="term" value="F:microtubule plus-end binding"/>
    <property type="evidence" value="ECO:0007669"/>
    <property type="project" value="InterPro"/>
</dbReference>
<dbReference type="EMBL" id="JAEFBJ010000013">
    <property type="protein sequence ID" value="KAG7536977.1"/>
    <property type="molecule type" value="Genomic_DNA"/>
</dbReference>
<accession>A0A8T1XWN8</accession>
<dbReference type="OrthoDB" id="1677994at2759"/>
<dbReference type="GO" id="GO:0030951">
    <property type="term" value="P:establishment or maintenance of microtubule cytoskeleton polarity"/>
    <property type="evidence" value="ECO:0007669"/>
    <property type="project" value="InterPro"/>
</dbReference>
<evidence type="ECO:0000313" key="2">
    <source>
        <dbReference type="Proteomes" id="UP000694251"/>
    </source>
</evidence>
<proteinExistence type="predicted"/>
<comment type="caution">
    <text evidence="1">The sequence shown here is derived from an EMBL/GenBank/DDBJ whole genome shotgun (WGS) entry which is preliminary data.</text>
</comment>
<dbReference type="Proteomes" id="UP000694251">
    <property type="component" value="Chromosome 13"/>
</dbReference>
<dbReference type="InterPro" id="IPR045110">
    <property type="entry name" value="XMAP215"/>
</dbReference>